<dbReference type="EMBL" id="CAVNYO010000465">
    <property type="protein sequence ID" value="CAK5283036.1"/>
    <property type="molecule type" value="Genomic_DNA"/>
</dbReference>
<evidence type="ECO:0000256" key="1">
    <source>
        <dbReference type="SAM" id="SignalP"/>
    </source>
</evidence>
<dbReference type="Proteomes" id="UP001295794">
    <property type="component" value="Unassembled WGS sequence"/>
</dbReference>
<accession>A0AAD2HXC0</accession>
<protein>
    <submittedName>
        <fullName evidence="2">Uncharacterized protein</fullName>
    </submittedName>
</protein>
<evidence type="ECO:0000313" key="3">
    <source>
        <dbReference type="Proteomes" id="UP001295794"/>
    </source>
</evidence>
<dbReference type="AlphaFoldDB" id="A0AAD2HXC0"/>
<gene>
    <name evidence="2" type="ORF">MYCIT1_LOCUS35261</name>
</gene>
<keyword evidence="3" id="KW-1185">Reference proteome</keyword>
<organism evidence="2 3">
    <name type="scientific">Mycena citricolor</name>
    <dbReference type="NCBI Taxonomy" id="2018698"/>
    <lineage>
        <taxon>Eukaryota</taxon>
        <taxon>Fungi</taxon>
        <taxon>Dikarya</taxon>
        <taxon>Basidiomycota</taxon>
        <taxon>Agaricomycotina</taxon>
        <taxon>Agaricomycetes</taxon>
        <taxon>Agaricomycetidae</taxon>
        <taxon>Agaricales</taxon>
        <taxon>Marasmiineae</taxon>
        <taxon>Mycenaceae</taxon>
        <taxon>Mycena</taxon>
    </lineage>
</organism>
<sequence>MRSLHRRACSFLFLAAIGSVSGSFQMPFVEDLSENMRNGLSPTVAEGQFLLMADHHAGTVKDVADKLGVGLVHDVGFIGPPDAGNQISLQLTFENPLPFGMYIDTFFGNATQRDGELFVSLLHRIKFSPAVYVPPFHTMKSPVFRGAELNQVPTSNECRLDLEDAEMEIRIEMPVLGAQLQRKVTTKQSNVRCYVN</sequence>
<name>A0AAD2HXC0_9AGAR</name>
<keyword evidence="1" id="KW-0732">Signal</keyword>
<feature type="signal peptide" evidence="1">
    <location>
        <begin position="1"/>
        <end position="22"/>
    </location>
</feature>
<proteinExistence type="predicted"/>
<evidence type="ECO:0000313" key="2">
    <source>
        <dbReference type="EMBL" id="CAK5283036.1"/>
    </source>
</evidence>
<comment type="caution">
    <text evidence="2">The sequence shown here is derived from an EMBL/GenBank/DDBJ whole genome shotgun (WGS) entry which is preliminary data.</text>
</comment>
<reference evidence="2" key="1">
    <citation type="submission" date="2023-11" db="EMBL/GenBank/DDBJ databases">
        <authorList>
            <person name="De Vega J J."/>
            <person name="De Vega J J."/>
        </authorList>
    </citation>
    <scope>NUCLEOTIDE SEQUENCE</scope>
</reference>
<feature type="chain" id="PRO_5042102474" evidence="1">
    <location>
        <begin position="23"/>
        <end position="196"/>
    </location>
</feature>